<dbReference type="InterPro" id="IPR011527">
    <property type="entry name" value="ABC1_TM_dom"/>
</dbReference>
<dbReference type="GO" id="GO:0005524">
    <property type="term" value="F:ATP binding"/>
    <property type="evidence" value="ECO:0007669"/>
    <property type="project" value="UniProtKB-KW"/>
</dbReference>
<dbReference type="Proteomes" id="UP000031516">
    <property type="component" value="Unassembled WGS sequence"/>
</dbReference>
<dbReference type="GO" id="GO:0016887">
    <property type="term" value="F:ATP hydrolysis activity"/>
    <property type="evidence" value="ECO:0007669"/>
    <property type="project" value="InterPro"/>
</dbReference>
<dbReference type="PROSITE" id="PS00211">
    <property type="entry name" value="ABC_TRANSPORTER_1"/>
    <property type="match status" value="1"/>
</dbReference>
<dbReference type="Pfam" id="PF00664">
    <property type="entry name" value="ABC_membrane"/>
    <property type="match status" value="1"/>
</dbReference>
<evidence type="ECO:0000256" key="10">
    <source>
        <dbReference type="SAM" id="Phobius"/>
    </source>
</evidence>
<dbReference type="GO" id="GO:0045259">
    <property type="term" value="C:proton-transporting ATP synthase complex"/>
    <property type="evidence" value="ECO:0007669"/>
    <property type="project" value="InterPro"/>
</dbReference>
<dbReference type="Gene3D" id="1.20.1560.10">
    <property type="entry name" value="ABC transporter type 1, transmembrane domain"/>
    <property type="match status" value="1"/>
</dbReference>
<keyword evidence="6" id="KW-0067">ATP-binding</keyword>
<dbReference type="InterPro" id="IPR003439">
    <property type="entry name" value="ABC_transporter-like_ATP-bd"/>
</dbReference>
<feature type="region of interest" description="Disordered" evidence="9">
    <location>
        <begin position="116"/>
        <end position="136"/>
    </location>
</feature>
<dbReference type="SMART" id="SM00382">
    <property type="entry name" value="AAA"/>
    <property type="match status" value="1"/>
</dbReference>
<feature type="compositionally biased region" description="Basic and acidic residues" evidence="9">
    <location>
        <begin position="116"/>
        <end position="134"/>
    </location>
</feature>
<keyword evidence="7 10" id="KW-1133">Transmembrane helix</keyword>
<dbReference type="PROSITE" id="PS50929">
    <property type="entry name" value="ABC_TM1F"/>
    <property type="match status" value="1"/>
</dbReference>
<gene>
    <name evidence="13" type="ORF">KLDO_g1730</name>
</gene>
<dbReference type="InterPro" id="IPR003593">
    <property type="entry name" value="AAA+_ATPase"/>
</dbReference>
<feature type="transmembrane region" description="Helical" evidence="10">
    <location>
        <begin position="164"/>
        <end position="184"/>
    </location>
</feature>
<evidence type="ECO:0000256" key="4">
    <source>
        <dbReference type="ARBA" id="ARBA00022692"/>
    </source>
</evidence>
<evidence type="ECO:0000256" key="6">
    <source>
        <dbReference type="ARBA" id="ARBA00022840"/>
    </source>
</evidence>
<dbReference type="InterPro" id="IPR027417">
    <property type="entry name" value="P-loop_NTPase"/>
</dbReference>
<feature type="transmembrane region" description="Helical" evidence="10">
    <location>
        <begin position="232"/>
        <end position="257"/>
    </location>
</feature>
<dbReference type="PANTHER" id="PTHR43394:SF2">
    <property type="entry name" value="ATP-DEPENDENT PERMEASE MDL2, MITOCHONDRIAL"/>
    <property type="match status" value="1"/>
</dbReference>
<reference evidence="13 14" key="1">
    <citation type="submission" date="2014-03" db="EMBL/GenBank/DDBJ databases">
        <title>The genome of Kluyveromyces dobzhanskii.</title>
        <authorList>
            <person name="Nystedt B."/>
            <person name="Astrom S."/>
        </authorList>
    </citation>
    <scope>NUCLEOTIDE SEQUENCE [LARGE SCALE GENOMIC DNA]</scope>
    <source>
        <strain evidence="13 14">CBS 2104</strain>
    </source>
</reference>
<dbReference type="InterPro" id="IPR036640">
    <property type="entry name" value="ABC1_TM_sf"/>
</dbReference>
<comment type="caution">
    <text evidence="13">The sequence shown here is derived from an EMBL/GenBank/DDBJ whole genome shotgun (WGS) entry which is preliminary data.</text>
</comment>
<evidence type="ECO:0000259" key="11">
    <source>
        <dbReference type="PROSITE" id="PS50893"/>
    </source>
</evidence>
<evidence type="ECO:0000259" key="12">
    <source>
        <dbReference type="PROSITE" id="PS50929"/>
    </source>
</evidence>
<evidence type="ECO:0000313" key="13">
    <source>
        <dbReference type="EMBL" id="CDO93433.1"/>
    </source>
</evidence>
<comment type="similarity">
    <text evidence="2">Belongs to the ABC transporter superfamily. ABCB family. Mitochondrial peptide exporter (TC 3.A.1.212) subfamily.</text>
</comment>
<dbReference type="Gene3D" id="3.40.50.300">
    <property type="entry name" value="P-loop containing nucleotide triphosphate hydrolases"/>
    <property type="match status" value="1"/>
</dbReference>
<evidence type="ECO:0000256" key="3">
    <source>
        <dbReference type="ARBA" id="ARBA00009502"/>
    </source>
</evidence>
<feature type="compositionally biased region" description="Basic and acidic residues" evidence="9">
    <location>
        <begin position="798"/>
        <end position="820"/>
    </location>
</feature>
<sequence length="826" mass="90885">MSTWRKAGLTFNNYAAVAAKTVRAALKPELQTNAVLARSNTEARFIKFENGSASDPVPILAVSRPFGNGLATSRMSSLASVRRSQSLYDMRNANQRSFPVGIRSFSGSVWVQNAHNEVRENDKPKKDERADHTKGNATKKKTFSLVSGGFSEVKRLFFLARHDWKLLVLAVSLLTVSCSIGMAVPKVIGLVLDATKNALYSSSSNADGDSDSVVRTLDDLPPIVGDIQLYDFFLIFGGALLVGTMANFGRVVLLKILGERLVARLRSNVIKKTMHHDMEFYDRNKVGDLLSRLGADAYIVSRSMTQNISDGFKALICGGVGIGMMFHISSSLASVLFLFAPPLLVGATIYGNKIRSISRELQQASGNLTRVAEEQLSGIKTVQSFVAEGKEVHRYNDAVRQVFNVGKKEAFTNATFFSSTNVLGDFSFLLVLAYGSHLVLQGNLTIGDLTAFMLYTEYTGSAVFGLSTFYSELMKGAGASTRLFELIDHKSAIKSSTGKPFKPVSGKVEFQDVSFSYPTRKTNQIFKDINFTIEPGSNVCVVGPSGRGKSTIASLLLRFYNPTTGKILIDGQDITQLSSKSLRRHLGVVQQEPILMSGTIRENITYGVPNEPTLEEIRSVAKKCFCHNFISKFPNGYDTVIGPRGALLSGGQKQRIAIARALLKKPKILILDEATSALDVESEGAINYTLGRLMRSKEMTIISIAHRLSTIRRSENVIVLGVDGSVVEMGRFKELYADHESALYKLLTEPSEQQHFQQQQHASPALKSSPEDQAENDKNANDPEEDQNYTDNDSPEAQEERRLQEEVIHQVLEDISHDQKSSNLRP</sequence>
<dbReference type="GO" id="GO:0090374">
    <property type="term" value="P:oligopeptide export from mitochondrion"/>
    <property type="evidence" value="ECO:0007669"/>
    <property type="project" value="TreeGrafter"/>
</dbReference>
<evidence type="ECO:0000313" key="14">
    <source>
        <dbReference type="Proteomes" id="UP000031516"/>
    </source>
</evidence>
<dbReference type="GO" id="GO:0005743">
    <property type="term" value="C:mitochondrial inner membrane"/>
    <property type="evidence" value="ECO:0007669"/>
    <property type="project" value="InterPro"/>
</dbReference>
<comment type="subcellular location">
    <subcellularLocation>
        <location evidence="1">Membrane</location>
        <topology evidence="1">Multi-pass membrane protein</topology>
    </subcellularLocation>
</comment>
<dbReference type="Pfam" id="PF00005">
    <property type="entry name" value="ABC_tran"/>
    <property type="match status" value="1"/>
</dbReference>
<dbReference type="OrthoDB" id="6500128at2759"/>
<feature type="domain" description="ABC transmembrane type-1" evidence="12">
    <location>
        <begin position="168"/>
        <end position="475"/>
    </location>
</feature>
<dbReference type="EMBL" id="CCBQ010000025">
    <property type="protein sequence ID" value="CDO93433.1"/>
    <property type="molecule type" value="Genomic_DNA"/>
</dbReference>
<evidence type="ECO:0000256" key="1">
    <source>
        <dbReference type="ARBA" id="ARBA00004141"/>
    </source>
</evidence>
<evidence type="ECO:0000256" key="8">
    <source>
        <dbReference type="ARBA" id="ARBA00023136"/>
    </source>
</evidence>
<evidence type="ECO:0000256" key="5">
    <source>
        <dbReference type="ARBA" id="ARBA00022741"/>
    </source>
</evidence>
<dbReference type="SUPFAM" id="SSF90123">
    <property type="entry name" value="ABC transporter transmembrane region"/>
    <property type="match status" value="1"/>
</dbReference>
<dbReference type="InterPro" id="IPR017871">
    <property type="entry name" value="ABC_transporter-like_CS"/>
</dbReference>
<dbReference type="PANTHER" id="PTHR43394">
    <property type="entry name" value="ATP-DEPENDENT PERMEASE MDL1, MITOCHONDRIAL"/>
    <property type="match status" value="1"/>
</dbReference>
<keyword evidence="4 10" id="KW-0812">Transmembrane</keyword>
<evidence type="ECO:0000256" key="9">
    <source>
        <dbReference type="SAM" id="MobiDB-lite"/>
    </source>
</evidence>
<feature type="domain" description="ABC transporter" evidence="11">
    <location>
        <begin position="508"/>
        <end position="748"/>
    </location>
</feature>
<feature type="compositionally biased region" description="Acidic residues" evidence="9">
    <location>
        <begin position="782"/>
        <end position="797"/>
    </location>
</feature>
<dbReference type="CDD" id="cd12153">
    <property type="entry name" value="F1-ATPase_epsilon"/>
    <property type="match status" value="1"/>
</dbReference>
<dbReference type="GO" id="GO:0046933">
    <property type="term" value="F:proton-transporting ATP synthase activity, rotational mechanism"/>
    <property type="evidence" value="ECO:0007669"/>
    <property type="project" value="InterPro"/>
</dbReference>
<dbReference type="Pfam" id="PF04627">
    <property type="entry name" value="ATP-synt_Eps"/>
    <property type="match status" value="1"/>
</dbReference>
<feature type="transmembrane region" description="Helical" evidence="10">
    <location>
        <begin position="311"/>
        <end position="328"/>
    </location>
</feature>
<dbReference type="SUPFAM" id="SSF52540">
    <property type="entry name" value="P-loop containing nucleoside triphosphate hydrolases"/>
    <property type="match status" value="1"/>
</dbReference>
<dbReference type="CDD" id="cd18573">
    <property type="entry name" value="ABC_6TM_ABCB10_like"/>
    <property type="match status" value="1"/>
</dbReference>
<keyword evidence="5" id="KW-0547">Nucleotide-binding</keyword>
<dbReference type="FunFam" id="3.40.50.300:FF:000218">
    <property type="entry name" value="Multidrug ABC transporter ATP-binding protein"/>
    <property type="match status" value="1"/>
</dbReference>
<dbReference type="GO" id="GO:0015421">
    <property type="term" value="F:ABC-type oligopeptide transporter activity"/>
    <property type="evidence" value="ECO:0007669"/>
    <property type="project" value="TreeGrafter"/>
</dbReference>
<accession>A0A0A8L306</accession>
<dbReference type="InterPro" id="IPR006721">
    <property type="entry name" value="ATP_synth_F1_esu_mt"/>
</dbReference>
<dbReference type="PROSITE" id="PS50893">
    <property type="entry name" value="ABC_TRANSPORTER_2"/>
    <property type="match status" value="1"/>
</dbReference>
<keyword evidence="8 10" id="KW-0472">Membrane</keyword>
<dbReference type="InterPro" id="IPR039421">
    <property type="entry name" value="Type_1_exporter"/>
</dbReference>
<dbReference type="Gene3D" id="1.10.1620.20">
    <property type="entry name" value="ATP synthase, F1 complex, epsilon subunit superfamily, mitochondrial"/>
    <property type="match status" value="1"/>
</dbReference>
<name>A0A0A8L306_9SACH</name>
<dbReference type="CDD" id="cd03249">
    <property type="entry name" value="ABC_MTABC3_MDL1_MDL2"/>
    <property type="match status" value="1"/>
</dbReference>
<keyword evidence="14" id="KW-1185">Reference proteome</keyword>
<evidence type="ECO:0000256" key="7">
    <source>
        <dbReference type="ARBA" id="ARBA00022989"/>
    </source>
</evidence>
<evidence type="ECO:0000256" key="2">
    <source>
        <dbReference type="ARBA" id="ARBA00005580"/>
    </source>
</evidence>
<comment type="similarity">
    <text evidence="3">Belongs to the eukaryotic ATPase epsilon family.</text>
</comment>
<proteinExistence type="inferred from homology"/>
<dbReference type="AlphaFoldDB" id="A0A0A8L306"/>
<dbReference type="SUPFAM" id="SSF48690">
    <property type="entry name" value="Epsilon subunit of mitochondrial F1F0-ATP synthase"/>
    <property type="match status" value="1"/>
</dbReference>
<dbReference type="InterPro" id="IPR036742">
    <property type="entry name" value="ATP_synth_F1_esu_sf_mt"/>
</dbReference>
<feature type="region of interest" description="Disordered" evidence="9">
    <location>
        <begin position="751"/>
        <end position="826"/>
    </location>
</feature>
<protein>
    <submittedName>
        <fullName evidence="13">WGS project CCBQ000000000 data, contig 00098</fullName>
    </submittedName>
</protein>
<organism evidence="13 14">
    <name type="scientific">Kluyveromyces dobzhanskii CBS 2104</name>
    <dbReference type="NCBI Taxonomy" id="1427455"/>
    <lineage>
        <taxon>Eukaryota</taxon>
        <taxon>Fungi</taxon>
        <taxon>Dikarya</taxon>
        <taxon>Ascomycota</taxon>
        <taxon>Saccharomycotina</taxon>
        <taxon>Saccharomycetes</taxon>
        <taxon>Saccharomycetales</taxon>
        <taxon>Saccharomycetaceae</taxon>
        <taxon>Kluyveromyces</taxon>
    </lineage>
</organism>